<sequence length="632" mass="74028">MFNFRTFSIFSFMVTLCLCEERLLIDHLRWNFFNLEDQLWEMALNSNSEHGIEKWEQDLVKGFTNINKEMKQMPQDLYYGIKPLRTNFDFPIVYAELQTIDRIYDKFEKFLNEYPKNNGISIEDLSYDIFNNKSGVQVIINKIHEIAYEQKDSLVENLTQMLHREYQCKTSEQSPQQLFYNLYNSVGLRDLKVYILQQFIYLFYLETIEITGTKLKFSRDKYRKTIDNIIKNMTMVFENPRDIWKCDPKTFIKGKNYDEFTRLLQGYIENEVDMSRSRSCRQTCDYYSFTENYGCYDYKSTFCRKNERCSEKIFGCFFVESYASMCFSDVALRRYDYIRYKSGETLGKTKYCPASNLVNSWQRWFVRCHYCVCLCDEQGPLSDRYISLRPVTANVENNSVVTGIRFIKKNRILHLQIQEGKLLSHGYIDQSTVHWVDVDDFKITDEDITSGQDFFTMSFGDASMTMDEIEVKTLHVVTGVQLKIVDNSVQLSLHVTPFNWLTGTLNLTESFQIFDSPSNKRTKFNIKNADVPILTTDPSKMHESAGEKYVEFTHTDFGKDMAQTTIPFIDIQEVASSPAVPLAGVGIYYKGNNGYGGFIAPRITTYDYSKHLNKLKSVENSDHVEKIEIEIN</sequence>
<protein>
    <submittedName>
        <fullName evidence="2">Uncharacterized protein</fullName>
    </submittedName>
</protein>
<dbReference type="Proteomes" id="UP001566132">
    <property type="component" value="Unassembled WGS sequence"/>
</dbReference>
<evidence type="ECO:0000313" key="3">
    <source>
        <dbReference type="Proteomes" id="UP001566132"/>
    </source>
</evidence>
<comment type="caution">
    <text evidence="2">The sequence shown here is derived from an EMBL/GenBank/DDBJ whole genome shotgun (WGS) entry which is preliminary data.</text>
</comment>
<proteinExistence type="predicted"/>
<evidence type="ECO:0000313" key="2">
    <source>
        <dbReference type="EMBL" id="KAL1497449.1"/>
    </source>
</evidence>
<reference evidence="2 3" key="1">
    <citation type="submission" date="2024-05" db="EMBL/GenBank/DDBJ databases">
        <title>Genetic variation in Jamaican populations of the coffee berry borer (Hypothenemus hampei).</title>
        <authorList>
            <person name="Errbii M."/>
            <person name="Myrie A."/>
        </authorList>
    </citation>
    <scope>NUCLEOTIDE SEQUENCE [LARGE SCALE GENOMIC DNA]</scope>
    <source>
        <strain evidence="2">JA-Hopewell-2020-01-JO</strain>
        <tissue evidence="2">Whole body</tissue>
    </source>
</reference>
<dbReference type="InterPro" id="IPR032062">
    <property type="entry name" value="DUF4803"/>
</dbReference>
<dbReference type="Pfam" id="PF16061">
    <property type="entry name" value="DUF4803"/>
    <property type="match status" value="1"/>
</dbReference>
<dbReference type="PANTHER" id="PTHR47890">
    <property type="entry name" value="LD24308P"/>
    <property type="match status" value="1"/>
</dbReference>
<dbReference type="EMBL" id="JBDJPC010000006">
    <property type="protein sequence ID" value="KAL1497449.1"/>
    <property type="molecule type" value="Genomic_DNA"/>
</dbReference>
<organism evidence="2 3">
    <name type="scientific">Hypothenemus hampei</name>
    <name type="common">Coffee berry borer</name>
    <dbReference type="NCBI Taxonomy" id="57062"/>
    <lineage>
        <taxon>Eukaryota</taxon>
        <taxon>Metazoa</taxon>
        <taxon>Ecdysozoa</taxon>
        <taxon>Arthropoda</taxon>
        <taxon>Hexapoda</taxon>
        <taxon>Insecta</taxon>
        <taxon>Pterygota</taxon>
        <taxon>Neoptera</taxon>
        <taxon>Endopterygota</taxon>
        <taxon>Coleoptera</taxon>
        <taxon>Polyphaga</taxon>
        <taxon>Cucujiformia</taxon>
        <taxon>Curculionidae</taxon>
        <taxon>Scolytinae</taxon>
        <taxon>Hypothenemus</taxon>
    </lineage>
</organism>
<name>A0ABD1ELS2_HYPHA</name>
<dbReference type="AlphaFoldDB" id="A0ABD1ELS2"/>
<evidence type="ECO:0000256" key="1">
    <source>
        <dbReference type="SAM" id="SignalP"/>
    </source>
</evidence>
<keyword evidence="1" id="KW-0732">Signal</keyword>
<keyword evidence="3" id="KW-1185">Reference proteome</keyword>
<feature type="signal peptide" evidence="1">
    <location>
        <begin position="1"/>
        <end position="19"/>
    </location>
</feature>
<dbReference type="PANTHER" id="PTHR47890:SF1">
    <property type="entry name" value="LD24308P"/>
    <property type="match status" value="1"/>
</dbReference>
<gene>
    <name evidence="2" type="ORF">ABEB36_008421</name>
</gene>
<accession>A0ABD1ELS2</accession>
<feature type="chain" id="PRO_5044886104" evidence="1">
    <location>
        <begin position="20"/>
        <end position="632"/>
    </location>
</feature>